<protein>
    <submittedName>
        <fullName evidence="2">DUF58 domain-containing protein</fullName>
    </submittedName>
</protein>
<keyword evidence="3" id="KW-1185">Reference proteome</keyword>
<sequence length="414" mass="48941">MKYKIKNLVLMTIISILFNIFYFSNYTILLLALVGFGWFEFFQKKKIFENLEINYDLEYEKCFIEEEVEYRLYIENKSDEEILITVSPSNLLSRLRPPFQKIKLSANEKKKLVFITSFGTRGIKEIGYISVNYNTPLGFEFWKTKKVEKTIEVLPEFIYSEFNKESLKKLLPGQKSNIRILEDVTYVENIDEYNNEPMNRINWKISAKYDKLMVKKYSHTSTGKIYMFLDLNLPDGIPKNNLFWKSERKIYEEYALKAAASIIRYQKIKHEDVNLVLIGKEVKRYSSKEWLDYFDLLSGAKGTNDPEYRLDEIIKKDIPYFTYEDTVIIISIHLTDEIIPDLIRLRAKVSKVIVLIMPYGFRIETEGKLDIKEHDMFRVEAIDLEKKAILLEENHIIVRLVSPNSSLTEVFETI</sequence>
<dbReference type="RefSeq" id="WP_280997546.1">
    <property type="nucleotide sequence ID" value="NZ_CP069362.1"/>
</dbReference>
<dbReference type="EMBL" id="CP069362">
    <property type="protein sequence ID" value="WGS64141.1"/>
    <property type="molecule type" value="Genomic_DNA"/>
</dbReference>
<keyword evidence="1" id="KW-0812">Transmembrane</keyword>
<gene>
    <name evidence="2" type="ORF">JRV97_07090</name>
</gene>
<evidence type="ECO:0000256" key="1">
    <source>
        <dbReference type="SAM" id="Phobius"/>
    </source>
</evidence>
<accession>A0ABY8PNC9</accession>
<dbReference type="Proteomes" id="UP001232493">
    <property type="component" value="Chromosome"/>
</dbReference>
<feature type="transmembrane region" description="Helical" evidence="1">
    <location>
        <begin position="12"/>
        <end position="39"/>
    </location>
</feature>
<proteinExistence type="predicted"/>
<keyword evidence="1" id="KW-0472">Membrane</keyword>
<evidence type="ECO:0000313" key="2">
    <source>
        <dbReference type="EMBL" id="WGS64141.1"/>
    </source>
</evidence>
<dbReference type="PANTHER" id="PTHR34351:SF1">
    <property type="entry name" value="SLR1927 PROTEIN"/>
    <property type="match status" value="1"/>
</dbReference>
<keyword evidence="1" id="KW-1133">Transmembrane helix</keyword>
<dbReference type="PANTHER" id="PTHR34351">
    <property type="entry name" value="SLR1927 PROTEIN-RELATED"/>
    <property type="match status" value="1"/>
</dbReference>
<reference evidence="2 3" key="1">
    <citation type="submission" date="2021-02" db="EMBL/GenBank/DDBJ databases">
        <title>Characterization of Marinitoga sp. nov. str. BP5-C20A.</title>
        <authorList>
            <person name="Erauso G."/>
            <person name="Postec A."/>
        </authorList>
    </citation>
    <scope>NUCLEOTIDE SEQUENCE [LARGE SCALE GENOMIC DNA]</scope>
    <source>
        <strain evidence="2 3">BP5-C20A</strain>
    </source>
</reference>
<name>A0ABY8PNC9_9BACT</name>
<evidence type="ECO:0000313" key="3">
    <source>
        <dbReference type="Proteomes" id="UP001232493"/>
    </source>
</evidence>
<organism evidence="2 3">
    <name type="scientific">Marinitoga aeolica</name>
    <dbReference type="NCBI Taxonomy" id="2809031"/>
    <lineage>
        <taxon>Bacteria</taxon>
        <taxon>Thermotogati</taxon>
        <taxon>Thermotogota</taxon>
        <taxon>Thermotogae</taxon>
        <taxon>Petrotogales</taxon>
        <taxon>Petrotogaceae</taxon>
        <taxon>Marinitoga</taxon>
    </lineage>
</organism>